<dbReference type="Pfam" id="PF17963">
    <property type="entry name" value="Big_9"/>
    <property type="match status" value="1"/>
</dbReference>
<dbReference type="Gene3D" id="2.60.40.3440">
    <property type="match status" value="1"/>
</dbReference>
<dbReference type="EMBL" id="JBHUIM010000002">
    <property type="protein sequence ID" value="MFD2247471.1"/>
    <property type="molecule type" value="Genomic_DNA"/>
</dbReference>
<reference evidence="2" key="1">
    <citation type="journal article" date="2019" name="Int. J. Syst. Evol. Microbiol.">
        <title>The Global Catalogue of Microorganisms (GCM) 10K type strain sequencing project: providing services to taxonomists for standard genome sequencing and annotation.</title>
        <authorList>
            <consortium name="The Broad Institute Genomics Platform"/>
            <consortium name="The Broad Institute Genome Sequencing Center for Infectious Disease"/>
            <person name="Wu L."/>
            <person name="Ma J."/>
        </authorList>
    </citation>
    <scope>NUCLEOTIDE SEQUENCE [LARGE SCALE GENOMIC DNA]</scope>
    <source>
        <strain evidence="2">CGMCC 4.1782</strain>
    </source>
</reference>
<protein>
    <submittedName>
        <fullName evidence="1">Ig-like domain-containing protein</fullName>
    </submittedName>
</protein>
<name>A0ABW5CYI1_9BACT</name>
<dbReference type="Proteomes" id="UP001597374">
    <property type="component" value="Unassembled WGS sequence"/>
</dbReference>
<evidence type="ECO:0000313" key="2">
    <source>
        <dbReference type="Proteomes" id="UP001597374"/>
    </source>
</evidence>
<keyword evidence="2" id="KW-1185">Reference proteome</keyword>
<dbReference type="RefSeq" id="WP_250430403.1">
    <property type="nucleotide sequence ID" value="NZ_JALPRR010000003.1"/>
</dbReference>
<proteinExistence type="predicted"/>
<gene>
    <name evidence="1" type="ORF">ACFSKP_14480</name>
</gene>
<comment type="caution">
    <text evidence="1">The sequence shown here is derived from an EMBL/GenBank/DDBJ whole genome shotgun (WGS) entry which is preliminary data.</text>
</comment>
<evidence type="ECO:0000313" key="1">
    <source>
        <dbReference type="EMBL" id="MFD2247471.1"/>
    </source>
</evidence>
<accession>A0ABW5CYI1</accession>
<organism evidence="1 2">
    <name type="scientific">Pontibacter ruber</name>
    <dbReference type="NCBI Taxonomy" id="1343895"/>
    <lineage>
        <taxon>Bacteria</taxon>
        <taxon>Pseudomonadati</taxon>
        <taxon>Bacteroidota</taxon>
        <taxon>Cytophagia</taxon>
        <taxon>Cytophagales</taxon>
        <taxon>Hymenobacteraceae</taxon>
        <taxon>Pontibacter</taxon>
    </lineage>
</organism>
<sequence>MRRHVSNIGILQLLAVILLLWGCDKTEEDVIPRSFQEFTLYPDDIYTFNSNSDWINRLDPLANDSVKAQVKVTYSQPQHGQLLPEFDGPGTMGYKPNNDFYGIDSFTYTVCTSEICKSETIRMIVEKPYDPATCTTLLAPDSLETTKNTFKGIRIFENDRICFNDSYGGNYIEKPVKGTFRTIEYSGSYKNTIYVYYPPKDYVGEDSFRYRVYTSRDRSTYQEIIVKVTVK</sequence>